<evidence type="ECO:0000256" key="1">
    <source>
        <dbReference type="SAM" id="MobiDB-lite"/>
    </source>
</evidence>
<organism evidence="3 4">
    <name type="scientific">Massarina eburnea CBS 473.64</name>
    <dbReference type="NCBI Taxonomy" id="1395130"/>
    <lineage>
        <taxon>Eukaryota</taxon>
        <taxon>Fungi</taxon>
        <taxon>Dikarya</taxon>
        <taxon>Ascomycota</taxon>
        <taxon>Pezizomycotina</taxon>
        <taxon>Dothideomycetes</taxon>
        <taxon>Pleosporomycetidae</taxon>
        <taxon>Pleosporales</taxon>
        <taxon>Massarineae</taxon>
        <taxon>Massarinaceae</taxon>
        <taxon>Massarina</taxon>
    </lineage>
</organism>
<feature type="region of interest" description="Disordered" evidence="1">
    <location>
        <begin position="398"/>
        <end position="500"/>
    </location>
</feature>
<evidence type="ECO:0000313" key="4">
    <source>
        <dbReference type="Proteomes" id="UP000799753"/>
    </source>
</evidence>
<keyword evidence="2" id="KW-1133">Transmembrane helix</keyword>
<feature type="compositionally biased region" description="Polar residues" evidence="1">
    <location>
        <begin position="432"/>
        <end position="442"/>
    </location>
</feature>
<evidence type="ECO:0000313" key="3">
    <source>
        <dbReference type="EMBL" id="KAF2641267.1"/>
    </source>
</evidence>
<feature type="transmembrane region" description="Helical" evidence="2">
    <location>
        <begin position="292"/>
        <end position="313"/>
    </location>
</feature>
<keyword evidence="2" id="KW-0812">Transmembrane</keyword>
<feature type="transmembrane region" description="Helical" evidence="2">
    <location>
        <begin position="261"/>
        <end position="280"/>
    </location>
</feature>
<dbReference type="Proteomes" id="UP000799753">
    <property type="component" value="Unassembled WGS sequence"/>
</dbReference>
<proteinExistence type="predicted"/>
<feature type="transmembrane region" description="Helical" evidence="2">
    <location>
        <begin position="128"/>
        <end position="148"/>
    </location>
</feature>
<accession>A0A6A6S1P4</accession>
<feature type="transmembrane region" description="Helical" evidence="2">
    <location>
        <begin position="210"/>
        <end position="230"/>
    </location>
</feature>
<dbReference type="OrthoDB" id="5308502at2759"/>
<feature type="compositionally biased region" description="Polar residues" evidence="1">
    <location>
        <begin position="461"/>
        <end position="471"/>
    </location>
</feature>
<feature type="compositionally biased region" description="Low complexity" evidence="1">
    <location>
        <begin position="474"/>
        <end position="491"/>
    </location>
</feature>
<feature type="transmembrane region" description="Helical" evidence="2">
    <location>
        <begin position="160"/>
        <end position="179"/>
    </location>
</feature>
<keyword evidence="4" id="KW-1185">Reference proteome</keyword>
<keyword evidence="2" id="KW-0472">Membrane</keyword>
<dbReference type="Pfam" id="PF10361">
    <property type="entry name" value="DUF2434"/>
    <property type="match status" value="1"/>
</dbReference>
<feature type="transmembrane region" description="Helical" evidence="2">
    <location>
        <begin position="325"/>
        <end position="345"/>
    </location>
</feature>
<dbReference type="AlphaFoldDB" id="A0A6A6S1P4"/>
<dbReference type="EMBL" id="MU006783">
    <property type="protein sequence ID" value="KAF2641267.1"/>
    <property type="molecule type" value="Genomic_DNA"/>
</dbReference>
<feature type="transmembrane region" description="Helical" evidence="2">
    <location>
        <begin position="89"/>
        <end position="107"/>
    </location>
</feature>
<sequence length="500" mass="56882">MSLETRSVVPFTASGENKTETIINGITFNLDALNEFKYQLYSNNTISNESECKLAFDTFQPWMMDNGTWVNATSCYVPYYGIGVRGKTSIAFGICFGLTLIFTLINLNKHGRLYLREDKRFRVVGRRWQWYWMLFVAACGMISTLTGVDVDRYYLQQIPIVLQSFFFMLMIPGALAMVWEATRHWASWQERQMVDRDPYGMPQDDKRAKFEFWAPLVFYLFAWIEFFMTIPRPWTALEKQNTAFQIEFVAQPAATNTRGKVGAIMALIAWAVICASLQHSILSYKRRPPVKLLLGITILGIRVGYGIAAAWLWDLSIFRQDVMVGWPFGLGYGSILLLLVVFEIAGMRDENEDKKLMEQRIARGRVADAELNIVQKPSWWDRHMASRYMSDEQRMRDMTREVGGERTAGVEPSPTAAVGGSGARTMEMSDMNIRNRSTSRQPNDPFRDQSPSRLPLPTHSGLGSETASMRSEGTDLTGRTLGPTGTNNNNGQRIRSMLDV</sequence>
<name>A0A6A6S1P4_9PLEO</name>
<protein>
    <submittedName>
        <fullName evidence="3">Uncharacterized protein</fullName>
    </submittedName>
</protein>
<gene>
    <name evidence="3" type="ORF">P280DRAFT_306772</name>
</gene>
<reference evidence="3" key="1">
    <citation type="journal article" date="2020" name="Stud. Mycol.">
        <title>101 Dothideomycetes genomes: a test case for predicting lifestyles and emergence of pathogens.</title>
        <authorList>
            <person name="Haridas S."/>
            <person name="Albert R."/>
            <person name="Binder M."/>
            <person name="Bloem J."/>
            <person name="Labutti K."/>
            <person name="Salamov A."/>
            <person name="Andreopoulos B."/>
            <person name="Baker S."/>
            <person name="Barry K."/>
            <person name="Bills G."/>
            <person name="Bluhm B."/>
            <person name="Cannon C."/>
            <person name="Castanera R."/>
            <person name="Culley D."/>
            <person name="Daum C."/>
            <person name="Ezra D."/>
            <person name="Gonzalez J."/>
            <person name="Henrissat B."/>
            <person name="Kuo A."/>
            <person name="Liang C."/>
            <person name="Lipzen A."/>
            <person name="Lutzoni F."/>
            <person name="Magnuson J."/>
            <person name="Mondo S."/>
            <person name="Nolan M."/>
            <person name="Ohm R."/>
            <person name="Pangilinan J."/>
            <person name="Park H.-J."/>
            <person name="Ramirez L."/>
            <person name="Alfaro M."/>
            <person name="Sun H."/>
            <person name="Tritt A."/>
            <person name="Yoshinaga Y."/>
            <person name="Zwiers L.-H."/>
            <person name="Turgeon B."/>
            <person name="Goodwin S."/>
            <person name="Spatafora J."/>
            <person name="Crous P."/>
            <person name="Grigoriev I."/>
        </authorList>
    </citation>
    <scope>NUCLEOTIDE SEQUENCE</scope>
    <source>
        <strain evidence="3">CBS 473.64</strain>
    </source>
</reference>
<dbReference type="InterPro" id="IPR018830">
    <property type="entry name" value="DUF2434"/>
</dbReference>
<evidence type="ECO:0000256" key="2">
    <source>
        <dbReference type="SAM" id="Phobius"/>
    </source>
</evidence>